<evidence type="ECO:0000313" key="1">
    <source>
        <dbReference type="EMBL" id="PAK77798.1"/>
    </source>
</evidence>
<organism evidence="1 2">
    <name type="scientific">Acetobacter fabarum</name>
    <dbReference type="NCBI Taxonomy" id="483199"/>
    <lineage>
        <taxon>Bacteria</taxon>
        <taxon>Pseudomonadati</taxon>
        <taxon>Pseudomonadota</taxon>
        <taxon>Alphaproteobacteria</taxon>
        <taxon>Acetobacterales</taxon>
        <taxon>Acetobacteraceae</taxon>
        <taxon>Acetobacter</taxon>
    </lineage>
</organism>
<dbReference type="Proteomes" id="UP000216151">
    <property type="component" value="Unassembled WGS sequence"/>
</dbReference>
<sequence>MSEALRSQHRHKPAMPDWPRIMRRENAAQYLGISPSILDREVAAGSLPKPIPIAGSIHGWVRDDLDAWIDDRRNSQSMANEWD</sequence>
<dbReference type="OrthoDB" id="7220345at2"/>
<accession>A0A269XWZ1</accession>
<comment type="caution">
    <text evidence="1">The sequence shown here is derived from an EMBL/GenBank/DDBJ whole genome shotgun (WGS) entry which is preliminary data.</text>
</comment>
<proteinExistence type="predicted"/>
<name>A0A269XWZ1_9PROT</name>
<gene>
    <name evidence="1" type="ORF">B8X00_08970</name>
</gene>
<reference evidence="1 2" key="1">
    <citation type="submission" date="2017-04" db="EMBL/GenBank/DDBJ databases">
        <title>Kefir bacterial isolates.</title>
        <authorList>
            <person name="Kim Y."/>
            <person name="Blasche S."/>
            <person name="Patil K.R."/>
        </authorList>
    </citation>
    <scope>NUCLEOTIDE SEQUENCE [LARGE SCALE GENOMIC DNA]</scope>
    <source>
        <strain evidence="1 2">KR</strain>
    </source>
</reference>
<evidence type="ECO:0008006" key="3">
    <source>
        <dbReference type="Google" id="ProtNLM"/>
    </source>
</evidence>
<dbReference type="EMBL" id="NCXK01000011">
    <property type="protein sequence ID" value="PAK77798.1"/>
    <property type="molecule type" value="Genomic_DNA"/>
</dbReference>
<protein>
    <recommendedName>
        <fullName evidence="3">AlpA family phage regulatory protein</fullName>
    </recommendedName>
</protein>
<dbReference type="AlphaFoldDB" id="A0A269XWZ1"/>
<keyword evidence="2" id="KW-1185">Reference proteome</keyword>
<evidence type="ECO:0000313" key="2">
    <source>
        <dbReference type="Proteomes" id="UP000216151"/>
    </source>
</evidence>